<keyword evidence="2" id="KW-0175">Coiled coil</keyword>
<comment type="similarity">
    <text evidence="1">Belongs to the UPF0749 family.</text>
</comment>
<evidence type="ECO:0000256" key="1">
    <source>
        <dbReference type="ARBA" id="ARBA00009108"/>
    </source>
</evidence>
<comment type="caution">
    <text evidence="3">The sequence shown here is derived from an EMBL/GenBank/DDBJ whole genome shotgun (WGS) entry which is preliminary data.</text>
</comment>
<gene>
    <name evidence="3" type="ORF">ACIB24_19540</name>
</gene>
<dbReference type="Pfam" id="PF05949">
    <property type="entry name" value="DUF881"/>
    <property type="match status" value="1"/>
</dbReference>
<dbReference type="EMBL" id="JBITLV010000007">
    <property type="protein sequence ID" value="MFI7589265.1"/>
    <property type="molecule type" value="Genomic_DNA"/>
</dbReference>
<evidence type="ECO:0000313" key="4">
    <source>
        <dbReference type="Proteomes" id="UP001612915"/>
    </source>
</evidence>
<accession>A0ABW8ASA4</accession>
<evidence type="ECO:0000313" key="3">
    <source>
        <dbReference type="EMBL" id="MFI7589265.1"/>
    </source>
</evidence>
<keyword evidence="4" id="KW-1185">Reference proteome</keyword>
<evidence type="ECO:0000256" key="2">
    <source>
        <dbReference type="SAM" id="Coils"/>
    </source>
</evidence>
<organism evidence="3 4">
    <name type="scientific">Spongisporangium articulatum</name>
    <dbReference type="NCBI Taxonomy" id="3362603"/>
    <lineage>
        <taxon>Bacteria</taxon>
        <taxon>Bacillati</taxon>
        <taxon>Actinomycetota</taxon>
        <taxon>Actinomycetes</taxon>
        <taxon>Kineosporiales</taxon>
        <taxon>Kineosporiaceae</taxon>
        <taxon>Spongisporangium</taxon>
    </lineage>
</organism>
<dbReference type="PANTHER" id="PTHR37313:SF2">
    <property type="entry name" value="UPF0749 PROTEIN YLXX"/>
    <property type="match status" value="1"/>
</dbReference>
<name>A0ABW8ASA4_9ACTN</name>
<dbReference type="Gene3D" id="3.30.70.1880">
    <property type="entry name" value="Protein of unknown function DUF881"/>
    <property type="match status" value="1"/>
</dbReference>
<dbReference type="Proteomes" id="UP001612915">
    <property type="component" value="Unassembled WGS sequence"/>
</dbReference>
<dbReference type="InterPro" id="IPR010273">
    <property type="entry name" value="DUF881"/>
</dbReference>
<dbReference type="PANTHER" id="PTHR37313">
    <property type="entry name" value="UPF0749 PROTEIN RV1825"/>
    <property type="match status" value="1"/>
</dbReference>
<feature type="coiled-coil region" evidence="2">
    <location>
        <begin position="58"/>
        <end position="92"/>
    </location>
</feature>
<reference evidence="3 4" key="1">
    <citation type="submission" date="2024-10" db="EMBL/GenBank/DDBJ databases">
        <title>The Natural Products Discovery Center: Release of the First 8490 Sequenced Strains for Exploring Actinobacteria Biosynthetic Diversity.</title>
        <authorList>
            <person name="Kalkreuter E."/>
            <person name="Kautsar S.A."/>
            <person name="Yang D."/>
            <person name="Bader C.D."/>
            <person name="Teijaro C.N."/>
            <person name="Fluegel L."/>
            <person name="Davis C.M."/>
            <person name="Simpson J.R."/>
            <person name="Lauterbach L."/>
            <person name="Steele A.D."/>
            <person name="Gui C."/>
            <person name="Meng S."/>
            <person name="Li G."/>
            <person name="Viehrig K."/>
            <person name="Ye F."/>
            <person name="Su P."/>
            <person name="Kiefer A.F."/>
            <person name="Nichols A."/>
            <person name="Cepeda A.J."/>
            <person name="Yan W."/>
            <person name="Fan B."/>
            <person name="Jiang Y."/>
            <person name="Adhikari A."/>
            <person name="Zheng C.-J."/>
            <person name="Schuster L."/>
            <person name="Cowan T.M."/>
            <person name="Smanski M.J."/>
            <person name="Chevrette M.G."/>
            <person name="De Carvalho L.P.S."/>
            <person name="Shen B."/>
        </authorList>
    </citation>
    <scope>NUCLEOTIDE SEQUENCE [LARGE SCALE GENOMIC DNA]</scope>
    <source>
        <strain evidence="3 4">NPDC049639</strain>
    </source>
</reference>
<sequence>MSEVHKPQHRRRFGRATVLAAVLLAALGFSLVVQVRQTSTGGYASLSQSDLVQILGTVNEKSAQVDRETQELQQQEQELRTGTDQAQAVETQVRKRLTDLQILAGTVPATGPGIVLRIDDPDGNVRANAVLNAVQELRDAGAEAMQIGTAVGAAPSAAGSSATAGATPVPATTGAVRIVASTAFTDPEAVGQDGVEVSGTRVRPAYLITAIGSPETMDSALKIPGGVMDSLDQVGAHGSVLRSERLTISATRAAG</sequence>
<protein>
    <submittedName>
        <fullName evidence="3">DUF881 domain-containing protein</fullName>
    </submittedName>
</protein>
<dbReference type="RefSeq" id="WP_398283801.1">
    <property type="nucleotide sequence ID" value="NZ_JBITLV010000007.1"/>
</dbReference>
<proteinExistence type="inferred from homology"/>